<evidence type="ECO:0000313" key="5">
    <source>
        <dbReference type="EMBL" id="ORX39599.1"/>
    </source>
</evidence>
<sequence length="136" mass="14981">MLASRVLRAKPAFTHTPMIKFLGQRSYDNAPHAPAPHPQAPKEVAENFQSFLAKLQSSSKGSDWPSSTPKGQSVEQSSKGQTPQDNDTTRGPLEKKSADFENFWDAPERLWMPKEVSEREIEAVMSGGATDIRSGP</sequence>
<comment type="similarity">
    <text evidence="3">Belongs to the alpha-ketoglutarate dehydrogenase component 4 family.</text>
</comment>
<comment type="subcellular location">
    <subcellularLocation>
        <location evidence="1">Mitochondrion</location>
    </subcellularLocation>
</comment>
<dbReference type="GeneID" id="33556386"/>
<comment type="caution">
    <text evidence="5">The sequence shown here is derived from an EMBL/GenBank/DDBJ whole genome shotgun (WGS) entry which is preliminary data.</text>
</comment>
<dbReference type="GO" id="GO:0006103">
    <property type="term" value="P:2-oxoglutarate metabolic process"/>
    <property type="evidence" value="ECO:0007669"/>
    <property type="project" value="InterPro"/>
</dbReference>
<feature type="compositionally biased region" description="Polar residues" evidence="4">
    <location>
        <begin position="55"/>
        <end position="86"/>
    </location>
</feature>
<evidence type="ECO:0000256" key="4">
    <source>
        <dbReference type="SAM" id="MobiDB-lite"/>
    </source>
</evidence>
<reference evidence="5 6" key="1">
    <citation type="submission" date="2017-03" db="EMBL/GenBank/DDBJ databases">
        <title>Widespread Adenine N6-methylation of Active Genes in Fungi.</title>
        <authorList>
            <consortium name="DOE Joint Genome Institute"/>
            <person name="Mondo S.J."/>
            <person name="Dannebaum R.O."/>
            <person name="Kuo R.C."/>
            <person name="Louie K.B."/>
            <person name="Bewick A.J."/>
            <person name="Labutti K."/>
            <person name="Haridas S."/>
            <person name="Kuo A."/>
            <person name="Salamov A."/>
            <person name="Ahrendt S.R."/>
            <person name="Lau R."/>
            <person name="Bowen B.P."/>
            <person name="Lipzen A."/>
            <person name="Sullivan W."/>
            <person name="Andreopoulos W.B."/>
            <person name="Clum A."/>
            <person name="Lindquist E."/>
            <person name="Daum C."/>
            <person name="Northen T.R."/>
            <person name="Ramamoorthy G."/>
            <person name="Schmitz R.J."/>
            <person name="Gryganskyi A."/>
            <person name="Culley D."/>
            <person name="Magnuson J."/>
            <person name="James T.Y."/>
            <person name="O'Malley M.A."/>
            <person name="Stajich J.E."/>
            <person name="Spatafora J.W."/>
            <person name="Visel A."/>
            <person name="Grigoriev I.V."/>
        </authorList>
    </citation>
    <scope>NUCLEOTIDE SEQUENCE [LARGE SCALE GENOMIC DNA]</scope>
    <source>
        <strain evidence="5 6">NRRL Y-17943</strain>
    </source>
</reference>
<dbReference type="Pfam" id="PF10937">
    <property type="entry name" value="Kgd4-YMR31"/>
    <property type="match status" value="1"/>
</dbReference>
<dbReference type="RefSeq" id="XP_021873384.1">
    <property type="nucleotide sequence ID" value="XM_022014578.1"/>
</dbReference>
<gene>
    <name evidence="5" type="ORF">BD324DRAFT_614297</name>
</gene>
<dbReference type="AlphaFoldDB" id="A0A1Y1UNK6"/>
<dbReference type="InParanoid" id="A0A1Y1UNK6"/>
<evidence type="ECO:0000256" key="3">
    <source>
        <dbReference type="ARBA" id="ARBA00043970"/>
    </source>
</evidence>
<dbReference type="EMBL" id="NBSH01000002">
    <property type="protein sequence ID" value="ORX39599.1"/>
    <property type="molecule type" value="Genomic_DNA"/>
</dbReference>
<keyword evidence="2" id="KW-0496">Mitochondrion</keyword>
<accession>A0A1Y1UNK6</accession>
<dbReference type="InterPro" id="IPR020373">
    <property type="entry name" value="Kgd4/YMR-31"/>
</dbReference>
<evidence type="ECO:0000313" key="6">
    <source>
        <dbReference type="Proteomes" id="UP000193218"/>
    </source>
</evidence>
<evidence type="ECO:0000256" key="1">
    <source>
        <dbReference type="ARBA" id="ARBA00004173"/>
    </source>
</evidence>
<dbReference type="Proteomes" id="UP000193218">
    <property type="component" value="Unassembled WGS sequence"/>
</dbReference>
<proteinExistence type="inferred from homology"/>
<name>A0A1Y1UNK6_9TREE</name>
<organism evidence="5 6">
    <name type="scientific">Kockovaella imperatae</name>
    <dbReference type="NCBI Taxonomy" id="4999"/>
    <lineage>
        <taxon>Eukaryota</taxon>
        <taxon>Fungi</taxon>
        <taxon>Dikarya</taxon>
        <taxon>Basidiomycota</taxon>
        <taxon>Agaricomycotina</taxon>
        <taxon>Tremellomycetes</taxon>
        <taxon>Tremellales</taxon>
        <taxon>Cuniculitremaceae</taxon>
        <taxon>Kockovaella</taxon>
    </lineage>
</organism>
<feature type="region of interest" description="Disordered" evidence="4">
    <location>
        <begin position="55"/>
        <end position="102"/>
    </location>
</feature>
<protein>
    <submittedName>
        <fullName evidence="5">Uncharacterized protein</fullName>
    </submittedName>
</protein>
<evidence type="ECO:0000256" key="2">
    <source>
        <dbReference type="ARBA" id="ARBA00023128"/>
    </source>
</evidence>
<dbReference type="OrthoDB" id="2116030at2759"/>
<keyword evidence="6" id="KW-1185">Reference proteome</keyword>
<dbReference type="GO" id="GO:0005739">
    <property type="term" value="C:mitochondrion"/>
    <property type="evidence" value="ECO:0007669"/>
    <property type="project" value="UniProtKB-SubCell"/>
</dbReference>